<proteinExistence type="inferred from homology"/>
<evidence type="ECO:0000256" key="10">
    <source>
        <dbReference type="ARBA" id="ARBA00023315"/>
    </source>
</evidence>
<dbReference type="Proteomes" id="UP001165293">
    <property type="component" value="Unassembled WGS sequence"/>
</dbReference>
<dbReference type="RefSeq" id="WP_230526076.1">
    <property type="nucleotide sequence ID" value="NZ_JAJGAK010000001.1"/>
</dbReference>
<dbReference type="PANTHER" id="PTHR10434">
    <property type="entry name" value="1-ACYL-SN-GLYCEROL-3-PHOSPHATE ACYLTRANSFERASE"/>
    <property type="match status" value="1"/>
</dbReference>
<evidence type="ECO:0000256" key="5">
    <source>
        <dbReference type="ARBA" id="ARBA00013211"/>
    </source>
</evidence>
<organism evidence="14 15">
    <name type="scientific">Noviluteimonas lactosilytica</name>
    <dbReference type="NCBI Taxonomy" id="2888523"/>
    <lineage>
        <taxon>Bacteria</taxon>
        <taxon>Pseudomonadati</taxon>
        <taxon>Pseudomonadota</taxon>
        <taxon>Gammaproteobacteria</taxon>
        <taxon>Lysobacterales</taxon>
        <taxon>Lysobacteraceae</taxon>
        <taxon>Noviluteimonas</taxon>
    </lineage>
</organism>
<evidence type="ECO:0000256" key="2">
    <source>
        <dbReference type="ARBA" id="ARBA00004728"/>
    </source>
</evidence>
<dbReference type="InterPro" id="IPR002123">
    <property type="entry name" value="Plipid/glycerol_acylTrfase"/>
</dbReference>
<evidence type="ECO:0000256" key="12">
    <source>
        <dbReference type="SAM" id="Phobius"/>
    </source>
</evidence>
<keyword evidence="8 11" id="KW-0808">Transferase</keyword>
<dbReference type="EMBL" id="JAJGAK010000001">
    <property type="protein sequence ID" value="MCC8362475.1"/>
    <property type="molecule type" value="Genomic_DNA"/>
</dbReference>
<dbReference type="CDD" id="cd07989">
    <property type="entry name" value="LPLAT_AGPAT-like"/>
    <property type="match status" value="1"/>
</dbReference>
<evidence type="ECO:0000256" key="7">
    <source>
        <dbReference type="ARBA" id="ARBA00022516"/>
    </source>
</evidence>
<comment type="caution">
    <text evidence="14">The sequence shown here is derived from an EMBL/GenBank/DDBJ whole genome shotgun (WGS) entry which is preliminary data.</text>
</comment>
<evidence type="ECO:0000256" key="3">
    <source>
        <dbReference type="ARBA" id="ARBA00005189"/>
    </source>
</evidence>
<keyword evidence="11" id="KW-0594">Phospholipid biosynthesis</keyword>
<keyword evidence="15" id="KW-1185">Reference proteome</keyword>
<evidence type="ECO:0000313" key="15">
    <source>
        <dbReference type="Proteomes" id="UP001165293"/>
    </source>
</evidence>
<keyword evidence="7 11" id="KW-0444">Lipid biosynthesis</keyword>
<dbReference type="Pfam" id="PF01553">
    <property type="entry name" value="Acyltransferase"/>
    <property type="match status" value="1"/>
</dbReference>
<gene>
    <name evidence="14" type="ORF">LK996_05235</name>
</gene>
<evidence type="ECO:0000256" key="1">
    <source>
        <dbReference type="ARBA" id="ARBA00001141"/>
    </source>
</evidence>
<evidence type="ECO:0000256" key="4">
    <source>
        <dbReference type="ARBA" id="ARBA00008655"/>
    </source>
</evidence>
<keyword evidence="10 11" id="KW-0012">Acyltransferase</keyword>
<feature type="domain" description="Phospholipid/glycerol acyltransferase" evidence="13">
    <location>
        <begin position="74"/>
        <end position="188"/>
    </location>
</feature>
<dbReference type="SUPFAM" id="SSF69593">
    <property type="entry name" value="Glycerol-3-phosphate (1)-acyltransferase"/>
    <property type="match status" value="1"/>
</dbReference>
<feature type="transmembrane region" description="Helical" evidence="12">
    <location>
        <begin position="12"/>
        <end position="34"/>
    </location>
</feature>
<protein>
    <recommendedName>
        <fullName evidence="6 11">1-acyl-sn-glycerol-3-phosphate acyltransferase</fullName>
        <ecNumber evidence="5 11">2.3.1.51</ecNumber>
    </recommendedName>
</protein>
<keyword evidence="12" id="KW-0812">Transmembrane</keyword>
<keyword evidence="9 11" id="KW-0443">Lipid metabolism</keyword>
<comment type="pathway">
    <text evidence="2">Phospholipid metabolism; CDP-diacylglycerol biosynthesis; CDP-diacylglycerol from sn-glycerol 3-phosphate: step 2/3.</text>
</comment>
<dbReference type="SMART" id="SM00563">
    <property type="entry name" value="PlsC"/>
    <property type="match status" value="1"/>
</dbReference>
<sequence length="249" mass="26395">MARWKWGALNALQAVMVLLVTAVGFPVALLLGLVSGPGAALRVASWYWAPLLFGGAGAKLVVEGAERVDWSRPQVLVANHQSMFDIPSLFAAVPVPLRFMLKRELASMPFIGWYARLMGMVFIDRGNARDAKQKLGEAADRLRDGATLVAFPEGTRGTTGVVGAFKGGALQVALDAGVPVVPVAIEGTGAVLPPSGFRVRPGTIRVRFGAPIDTAGLERNVLATQAREAIVGMLQKNRGQSTISEEIVL</sequence>
<keyword evidence="11" id="KW-1208">Phospholipid metabolism</keyword>
<comment type="catalytic activity">
    <reaction evidence="1 11">
        <text>a 1-acyl-sn-glycero-3-phosphate + an acyl-CoA = a 1,2-diacyl-sn-glycero-3-phosphate + CoA</text>
        <dbReference type="Rhea" id="RHEA:19709"/>
        <dbReference type="ChEBI" id="CHEBI:57287"/>
        <dbReference type="ChEBI" id="CHEBI:57970"/>
        <dbReference type="ChEBI" id="CHEBI:58342"/>
        <dbReference type="ChEBI" id="CHEBI:58608"/>
        <dbReference type="EC" id="2.3.1.51"/>
    </reaction>
</comment>
<dbReference type="NCBIfam" id="TIGR00530">
    <property type="entry name" value="AGP_acyltrn"/>
    <property type="match status" value="1"/>
</dbReference>
<dbReference type="GO" id="GO:0016746">
    <property type="term" value="F:acyltransferase activity"/>
    <property type="evidence" value="ECO:0007669"/>
    <property type="project" value="UniProtKB-KW"/>
</dbReference>
<dbReference type="PANTHER" id="PTHR10434:SF64">
    <property type="entry name" value="1-ACYL-SN-GLYCEROL-3-PHOSPHATE ACYLTRANSFERASE-RELATED"/>
    <property type="match status" value="1"/>
</dbReference>
<name>A0ABS8JG51_9GAMM</name>
<evidence type="ECO:0000256" key="8">
    <source>
        <dbReference type="ARBA" id="ARBA00022679"/>
    </source>
</evidence>
<reference evidence="14" key="1">
    <citation type="submission" date="2021-10" db="EMBL/GenBank/DDBJ databases">
        <authorList>
            <person name="Lyu M."/>
            <person name="Wang X."/>
            <person name="Meng X."/>
            <person name="Xu K."/>
        </authorList>
    </citation>
    <scope>NUCLEOTIDE SEQUENCE</scope>
    <source>
        <strain evidence="14">A6</strain>
    </source>
</reference>
<dbReference type="EC" id="2.3.1.51" evidence="5 11"/>
<evidence type="ECO:0000256" key="6">
    <source>
        <dbReference type="ARBA" id="ARBA00016139"/>
    </source>
</evidence>
<evidence type="ECO:0000259" key="13">
    <source>
        <dbReference type="SMART" id="SM00563"/>
    </source>
</evidence>
<keyword evidence="12" id="KW-0472">Membrane</keyword>
<evidence type="ECO:0000313" key="14">
    <source>
        <dbReference type="EMBL" id="MCC8362475.1"/>
    </source>
</evidence>
<evidence type="ECO:0000256" key="11">
    <source>
        <dbReference type="RuleBase" id="RU361267"/>
    </source>
</evidence>
<evidence type="ECO:0000256" key="9">
    <source>
        <dbReference type="ARBA" id="ARBA00023098"/>
    </source>
</evidence>
<comment type="domain">
    <text evidence="11">The HXXXXD motif is essential for acyltransferase activity and may constitute the binding site for the phosphate moiety of the glycerol-3-phosphate.</text>
</comment>
<comment type="similarity">
    <text evidence="4 11">Belongs to the 1-acyl-sn-glycerol-3-phosphate acyltransferase family.</text>
</comment>
<accession>A0ABS8JG51</accession>
<comment type="pathway">
    <text evidence="3">Lipid metabolism.</text>
</comment>
<keyword evidence="12" id="KW-1133">Transmembrane helix</keyword>
<dbReference type="InterPro" id="IPR004552">
    <property type="entry name" value="AGP_acyltrans"/>
</dbReference>